<sequence length="101" mass="11482">MFGLRHSQKRNGPTYQVEGPYPLGPRTARTFCPQESRGTVRRPLQKAGSPIDAPHNAQIIFRANELWEEAGSREGEEFYAQADEELREQERSNPDAHESSD</sequence>
<dbReference type="AlphaFoldDB" id="A0A4Y3WDI2"/>
<feature type="region of interest" description="Disordered" evidence="1">
    <location>
        <begin position="1"/>
        <end position="53"/>
    </location>
</feature>
<accession>A0A4Y3WDI2</accession>
<comment type="caution">
    <text evidence="2">The sequence shown here is derived from an EMBL/GenBank/DDBJ whole genome shotgun (WGS) entry which is preliminary data.</text>
</comment>
<proteinExistence type="predicted"/>
<gene>
    <name evidence="2" type="ORF">NWI01_29690</name>
</gene>
<name>A0A4Y3WDI2_NITWI</name>
<reference evidence="2 3" key="1">
    <citation type="submission" date="2019-06" db="EMBL/GenBank/DDBJ databases">
        <title>Whole genome shotgun sequence of Nitrobacter winogradskyi NBRC 14297.</title>
        <authorList>
            <person name="Hosoyama A."/>
            <person name="Uohara A."/>
            <person name="Ohji S."/>
            <person name="Ichikawa N."/>
        </authorList>
    </citation>
    <scope>NUCLEOTIDE SEQUENCE [LARGE SCALE GENOMIC DNA]</scope>
    <source>
        <strain evidence="2 3">NBRC 14297</strain>
    </source>
</reference>
<organism evidence="2 3">
    <name type="scientific">Nitrobacter winogradskyi</name>
    <name type="common">Nitrobacter agilis</name>
    <dbReference type="NCBI Taxonomy" id="913"/>
    <lineage>
        <taxon>Bacteria</taxon>
        <taxon>Pseudomonadati</taxon>
        <taxon>Pseudomonadota</taxon>
        <taxon>Alphaproteobacteria</taxon>
        <taxon>Hyphomicrobiales</taxon>
        <taxon>Nitrobacteraceae</taxon>
        <taxon>Nitrobacter</taxon>
    </lineage>
</organism>
<evidence type="ECO:0000256" key="1">
    <source>
        <dbReference type="SAM" id="MobiDB-lite"/>
    </source>
</evidence>
<dbReference type="EMBL" id="BJNF01000088">
    <property type="protein sequence ID" value="GEC17077.1"/>
    <property type="molecule type" value="Genomic_DNA"/>
</dbReference>
<evidence type="ECO:0000313" key="2">
    <source>
        <dbReference type="EMBL" id="GEC17077.1"/>
    </source>
</evidence>
<evidence type="ECO:0000313" key="3">
    <source>
        <dbReference type="Proteomes" id="UP000318825"/>
    </source>
</evidence>
<dbReference type="Proteomes" id="UP000318825">
    <property type="component" value="Unassembled WGS sequence"/>
</dbReference>
<protein>
    <submittedName>
        <fullName evidence="2">Uncharacterized protein</fullName>
    </submittedName>
</protein>